<protein>
    <submittedName>
        <fullName evidence="1">Uncharacterized protein</fullName>
    </submittedName>
</protein>
<evidence type="ECO:0000313" key="2">
    <source>
        <dbReference type="Proteomes" id="UP000607653"/>
    </source>
</evidence>
<sequence length="129" mass="14347">MPFCRCRRRRRNAEGFSSVLIHAALQYRNARNGFHTSNGISSTFIRVPTLITHPMMIFFSKCSLISLGLVTSQEILNLLGTLTLKNPNGNPTPNNNTVISATATNQKLFNIPIATSNGKPRDLFDDQKI</sequence>
<name>A0A822ZE40_NELNU</name>
<dbReference type="EMBL" id="DUZY01000006">
    <property type="protein sequence ID" value="DAD43157.1"/>
    <property type="molecule type" value="Genomic_DNA"/>
</dbReference>
<proteinExistence type="predicted"/>
<accession>A0A822ZE40</accession>
<comment type="caution">
    <text evidence="1">The sequence shown here is derived from an EMBL/GenBank/DDBJ whole genome shotgun (WGS) entry which is preliminary data.</text>
</comment>
<dbReference type="AlphaFoldDB" id="A0A822ZE40"/>
<gene>
    <name evidence="1" type="ORF">HUJ06_001387</name>
</gene>
<evidence type="ECO:0000313" key="1">
    <source>
        <dbReference type="EMBL" id="DAD43157.1"/>
    </source>
</evidence>
<dbReference type="Proteomes" id="UP000607653">
    <property type="component" value="Unassembled WGS sequence"/>
</dbReference>
<keyword evidence="2" id="KW-1185">Reference proteome</keyword>
<organism evidence="1 2">
    <name type="scientific">Nelumbo nucifera</name>
    <name type="common">Sacred lotus</name>
    <dbReference type="NCBI Taxonomy" id="4432"/>
    <lineage>
        <taxon>Eukaryota</taxon>
        <taxon>Viridiplantae</taxon>
        <taxon>Streptophyta</taxon>
        <taxon>Embryophyta</taxon>
        <taxon>Tracheophyta</taxon>
        <taxon>Spermatophyta</taxon>
        <taxon>Magnoliopsida</taxon>
        <taxon>Proteales</taxon>
        <taxon>Nelumbonaceae</taxon>
        <taxon>Nelumbo</taxon>
    </lineage>
</organism>
<reference evidence="1 2" key="1">
    <citation type="journal article" date="2020" name="Mol. Biol. Evol.">
        <title>Distinct Expression and Methylation Patterns for Genes with Different Fates following a Single Whole-Genome Duplication in Flowering Plants.</title>
        <authorList>
            <person name="Shi T."/>
            <person name="Rahmani R.S."/>
            <person name="Gugger P.F."/>
            <person name="Wang M."/>
            <person name="Li H."/>
            <person name="Zhang Y."/>
            <person name="Li Z."/>
            <person name="Wang Q."/>
            <person name="Van de Peer Y."/>
            <person name="Marchal K."/>
            <person name="Chen J."/>
        </authorList>
    </citation>
    <scope>NUCLEOTIDE SEQUENCE [LARGE SCALE GENOMIC DNA]</scope>
    <source>
        <tissue evidence="1">Leaf</tissue>
    </source>
</reference>